<dbReference type="GO" id="GO:0046872">
    <property type="term" value="F:metal ion binding"/>
    <property type="evidence" value="ECO:0007669"/>
    <property type="project" value="UniProtKB-KW"/>
</dbReference>
<dbReference type="PANTHER" id="PTHR30038">
    <property type="entry name" value="ALDEHYDE FERREDOXIN OXIDOREDUCTASE"/>
    <property type="match status" value="1"/>
</dbReference>
<dbReference type="Gene3D" id="3.60.9.10">
    <property type="entry name" value="Aldehyde ferredoxin oxidoreductase, N-terminal domain"/>
    <property type="match status" value="1"/>
</dbReference>
<evidence type="ECO:0000256" key="6">
    <source>
        <dbReference type="ARBA" id="ARBA00023004"/>
    </source>
</evidence>
<dbReference type="EMBL" id="SPQQ01000004">
    <property type="protein sequence ID" value="TGE37713.1"/>
    <property type="molecule type" value="Genomic_DNA"/>
</dbReference>
<comment type="caution">
    <text evidence="10">The sequence shown here is derived from an EMBL/GenBank/DDBJ whole genome shotgun (WGS) entry which is preliminary data.</text>
</comment>
<keyword evidence="6" id="KW-0408">Iron</keyword>
<comment type="cofactor">
    <cofactor evidence="8">
        <name>tungstopterin</name>
        <dbReference type="ChEBI" id="CHEBI:30402"/>
    </cofactor>
</comment>
<dbReference type="InterPro" id="IPR001203">
    <property type="entry name" value="OxRdtase_Ald_Fedxn_C"/>
</dbReference>
<evidence type="ECO:0000256" key="4">
    <source>
        <dbReference type="ARBA" id="ARBA00022723"/>
    </source>
</evidence>
<evidence type="ECO:0000313" key="11">
    <source>
        <dbReference type="Proteomes" id="UP000298460"/>
    </source>
</evidence>
<keyword evidence="3" id="KW-0004">4Fe-4S</keyword>
<reference evidence="10 11" key="1">
    <citation type="submission" date="2019-03" db="EMBL/GenBank/DDBJ databases">
        <title>Draft Genome Sequence of Desulfosporosinus fructosivorans Strain 63.6F, Isolated from Marine Sediment in the Baltic Sea.</title>
        <authorList>
            <person name="Hausmann B."/>
            <person name="Vandieken V."/>
            <person name="Pjevac P."/>
            <person name="Schreck K."/>
            <person name="Herbold C.W."/>
            <person name="Loy A."/>
        </authorList>
    </citation>
    <scope>NUCLEOTIDE SEQUENCE [LARGE SCALE GENOMIC DNA]</scope>
    <source>
        <strain evidence="10 11">63.6F</strain>
    </source>
</reference>
<evidence type="ECO:0000256" key="2">
    <source>
        <dbReference type="ARBA" id="ARBA00011032"/>
    </source>
</evidence>
<evidence type="ECO:0000256" key="7">
    <source>
        <dbReference type="ARBA" id="ARBA00023014"/>
    </source>
</evidence>
<keyword evidence="5" id="KW-0560">Oxidoreductase</keyword>
<dbReference type="SUPFAM" id="SSF48310">
    <property type="entry name" value="Aldehyde ferredoxin oxidoreductase, C-terminal domains"/>
    <property type="match status" value="1"/>
</dbReference>
<dbReference type="InterPro" id="IPR013983">
    <property type="entry name" value="Ald_Fedxn_OxRdtase_N"/>
</dbReference>
<dbReference type="PANTHER" id="PTHR30038:SF9">
    <property type="entry name" value="ALDEHYDE FERREDOXIN OXIDOREDUCTASE"/>
    <property type="match status" value="1"/>
</dbReference>
<dbReference type="Pfam" id="PF02730">
    <property type="entry name" value="AFOR_N"/>
    <property type="match status" value="1"/>
</dbReference>
<evidence type="ECO:0000256" key="5">
    <source>
        <dbReference type="ARBA" id="ARBA00023002"/>
    </source>
</evidence>
<evidence type="ECO:0000256" key="8">
    <source>
        <dbReference type="ARBA" id="ARBA00049934"/>
    </source>
</evidence>
<name>A0A4Z0R6J0_9FIRM</name>
<keyword evidence="7" id="KW-0411">Iron-sulfur</keyword>
<dbReference type="RefSeq" id="WP_135547491.1">
    <property type="nucleotide sequence ID" value="NZ_SPQQ01000004.1"/>
</dbReference>
<dbReference type="Gene3D" id="1.10.569.10">
    <property type="entry name" value="Aldehyde Ferredoxin Oxidoreductase Protein, subunit A, domain 2"/>
    <property type="match status" value="1"/>
</dbReference>
<dbReference type="InterPro" id="IPR051919">
    <property type="entry name" value="W-dependent_AOR"/>
</dbReference>
<dbReference type="InterPro" id="IPR036503">
    <property type="entry name" value="Ald_Fedxn_OxRdtase_N_sf"/>
</dbReference>
<feature type="domain" description="Aldehyde ferredoxin oxidoreductase N-terminal" evidence="9">
    <location>
        <begin position="4"/>
        <end position="207"/>
    </location>
</feature>
<comment type="cofactor">
    <cofactor evidence="1">
        <name>[4Fe-4S] cluster</name>
        <dbReference type="ChEBI" id="CHEBI:49883"/>
    </cofactor>
</comment>
<dbReference type="InterPro" id="IPR013984">
    <property type="entry name" value="Ald_Fedxn_OxRdtase_dom2"/>
</dbReference>
<dbReference type="GO" id="GO:0051539">
    <property type="term" value="F:4 iron, 4 sulfur cluster binding"/>
    <property type="evidence" value="ECO:0007669"/>
    <property type="project" value="UniProtKB-KW"/>
</dbReference>
<protein>
    <submittedName>
        <fullName evidence="10">Aldehyde:ferredoxin oxidoreductase</fullName>
    </submittedName>
</protein>
<organism evidence="10 11">
    <name type="scientific">Desulfosporosinus fructosivorans</name>
    <dbReference type="NCBI Taxonomy" id="2018669"/>
    <lineage>
        <taxon>Bacteria</taxon>
        <taxon>Bacillati</taxon>
        <taxon>Bacillota</taxon>
        <taxon>Clostridia</taxon>
        <taxon>Eubacteriales</taxon>
        <taxon>Desulfitobacteriaceae</taxon>
        <taxon>Desulfosporosinus</taxon>
    </lineage>
</organism>
<dbReference type="OrthoDB" id="9763894at2"/>
<proteinExistence type="inferred from homology"/>
<keyword evidence="4" id="KW-0479">Metal-binding</keyword>
<dbReference type="GO" id="GO:0016625">
    <property type="term" value="F:oxidoreductase activity, acting on the aldehyde or oxo group of donors, iron-sulfur protein as acceptor"/>
    <property type="evidence" value="ECO:0007669"/>
    <property type="project" value="InterPro"/>
</dbReference>
<accession>A0A4Z0R6J0</accession>
<dbReference type="SMART" id="SM00790">
    <property type="entry name" value="AFOR_N"/>
    <property type="match status" value="1"/>
</dbReference>
<keyword evidence="11" id="KW-1185">Reference proteome</keyword>
<evidence type="ECO:0000259" key="9">
    <source>
        <dbReference type="SMART" id="SM00790"/>
    </source>
</evidence>
<evidence type="ECO:0000256" key="3">
    <source>
        <dbReference type="ARBA" id="ARBA00022485"/>
    </source>
</evidence>
<dbReference type="AlphaFoldDB" id="A0A4Z0R6J0"/>
<dbReference type="InterPro" id="IPR036021">
    <property type="entry name" value="Tungsten_al_ferr_oxy-like_C"/>
</dbReference>
<dbReference type="GO" id="GO:0009055">
    <property type="term" value="F:electron transfer activity"/>
    <property type="evidence" value="ECO:0007669"/>
    <property type="project" value="InterPro"/>
</dbReference>
<gene>
    <name evidence="10" type="ORF">E4K67_13415</name>
</gene>
<sequence length="596" mass="65803">MKGFFGKLLRINVTNRSHIVEEIPEEIFKTYLGGKGLGSYLLLENVKIGIDPLSEDNKLIFVAGPATGTGMWGSSRYGVYSKSPQTGLYGESTSGGKVAPLMRKTGYDAIILEGAADVPLSLEISDGEVVFRNASHLWGKDTFETEDRVLEEVGVPEAQAIVIGPAGENLVRFACIENNYWRSAGRTGMGAVMGSKKVKAIVFHGQARAEIADPQLLKNLIKSLTAKAKDNLAVKAYQTYGTTQMVKTMNCAETFPTKYWSEGVYEHWKELSGDTLLTEHEVKPNACPNCFLACGKLTTVTKGKYNALKVEGPEYETIYAFGGLCCISDLAEILHLNDLCDRLGMDTITAGNLAAFTIEAVLRGKVEANLSYGDALGVADLLEDIANVRGLGVILSQGIKHAAKVWDLEDIAIHVKGLEPPGYDPRVLKGMGLAYATSARGACHLRATFYKAELSGMIDSAITEGKAKMFIDFENRLTIFNAQILCVFYRDMILWPELSLLVKALTGWDYTQPELEELANRIVTLTKVFNLREGGTREQDTLPKRMFREPLNEGRDVISVEELDFMLDEYYKLRGWDRQGRPKTSENSFTIESNRC</sequence>
<dbReference type="Proteomes" id="UP000298460">
    <property type="component" value="Unassembled WGS sequence"/>
</dbReference>
<evidence type="ECO:0000256" key="1">
    <source>
        <dbReference type="ARBA" id="ARBA00001966"/>
    </source>
</evidence>
<dbReference type="SUPFAM" id="SSF56228">
    <property type="entry name" value="Aldehyde ferredoxin oxidoreductase, N-terminal domain"/>
    <property type="match status" value="1"/>
</dbReference>
<dbReference type="InterPro" id="IPR013985">
    <property type="entry name" value="Ald_Fedxn_OxRdtase_dom3"/>
</dbReference>
<comment type="similarity">
    <text evidence="2">Belongs to the AOR/FOR family.</text>
</comment>
<dbReference type="Gene3D" id="1.10.599.10">
    <property type="entry name" value="Aldehyde Ferredoxin Oxidoreductase Protein, subunit A, domain 3"/>
    <property type="match status" value="1"/>
</dbReference>
<dbReference type="Pfam" id="PF01314">
    <property type="entry name" value="AFOR_C"/>
    <property type="match status" value="1"/>
</dbReference>
<evidence type="ECO:0000313" key="10">
    <source>
        <dbReference type="EMBL" id="TGE37713.1"/>
    </source>
</evidence>